<dbReference type="PROSITE" id="PS00216">
    <property type="entry name" value="SUGAR_TRANSPORT_1"/>
    <property type="match status" value="1"/>
</dbReference>
<feature type="transmembrane region" description="Helical" evidence="5">
    <location>
        <begin position="287"/>
        <end position="306"/>
    </location>
</feature>
<organism evidence="7 8">
    <name type="scientific">Aciduliprofundum boonei (strain DSM 19572 / T469)</name>
    <dbReference type="NCBI Taxonomy" id="439481"/>
    <lineage>
        <taxon>Archaea</taxon>
        <taxon>Methanobacteriati</taxon>
        <taxon>Thermoplasmatota</taxon>
        <taxon>DHVE2 group</taxon>
        <taxon>Candidatus Aciduliprofundum</taxon>
    </lineage>
</organism>
<feature type="transmembrane region" description="Helical" evidence="5">
    <location>
        <begin position="380"/>
        <end position="400"/>
    </location>
</feature>
<feature type="transmembrane region" description="Helical" evidence="5">
    <location>
        <begin position="312"/>
        <end position="331"/>
    </location>
</feature>
<dbReference type="Proteomes" id="UP000001400">
    <property type="component" value="Chromosome"/>
</dbReference>
<dbReference type="GO" id="GO:0022857">
    <property type="term" value="F:transmembrane transporter activity"/>
    <property type="evidence" value="ECO:0007669"/>
    <property type="project" value="InterPro"/>
</dbReference>
<dbReference type="InterPro" id="IPR036259">
    <property type="entry name" value="MFS_trans_sf"/>
</dbReference>
<feature type="transmembrane region" description="Helical" evidence="5">
    <location>
        <begin position="71"/>
        <end position="98"/>
    </location>
</feature>
<reference evidence="7" key="1">
    <citation type="submission" date="2010-02" db="EMBL/GenBank/DDBJ databases">
        <title>Complete sequence of Aciduliprofundum boonei T469.</title>
        <authorList>
            <consortium name="US DOE Joint Genome Institute"/>
            <person name="Lucas S."/>
            <person name="Copeland A."/>
            <person name="Lapidus A."/>
            <person name="Cheng J.-F."/>
            <person name="Bruce D."/>
            <person name="Goodwin L."/>
            <person name="Pitluck S."/>
            <person name="Saunders E."/>
            <person name="Detter J.C."/>
            <person name="Han C."/>
            <person name="Tapia R."/>
            <person name="Land M."/>
            <person name="Hauser L."/>
            <person name="Kyrpides N."/>
            <person name="Mikhailova N."/>
            <person name="Flores G."/>
            <person name="Reysenbach A.-L."/>
            <person name="Woyke T."/>
        </authorList>
    </citation>
    <scope>NUCLEOTIDE SEQUENCE</scope>
    <source>
        <strain evidence="7">T469</strain>
    </source>
</reference>
<feature type="transmembrane region" description="Helical" evidence="5">
    <location>
        <begin position="159"/>
        <end position="177"/>
    </location>
</feature>
<dbReference type="EMBL" id="CP001941">
    <property type="protein sequence ID" value="ADD08442.1"/>
    <property type="molecule type" value="Genomic_DNA"/>
</dbReference>
<dbReference type="InterPro" id="IPR011701">
    <property type="entry name" value="MFS"/>
</dbReference>
<keyword evidence="8" id="KW-1185">Reference proteome</keyword>
<dbReference type="PROSITE" id="PS50850">
    <property type="entry name" value="MFS"/>
    <property type="match status" value="1"/>
</dbReference>
<keyword evidence="3 5" id="KW-1133">Transmembrane helix</keyword>
<evidence type="ECO:0000256" key="1">
    <source>
        <dbReference type="ARBA" id="ARBA00004141"/>
    </source>
</evidence>
<dbReference type="AlphaFoldDB" id="D3TD07"/>
<sequence length="402" mass="45326">MFYKFAAYGFLKNLRLFEPFILLFFKAAGLSYTEIGILYAIKEVSIYVLEIPTGVYADAFGRRRSMLMSMVSYIIAFFIFFSFSSFWLFAVAMVLYALGDAYRTGTHKAMILEYLKIRNISHKKVEYYGATRSYSQLGSATNALLAGFVVFYTGNYRDIFIITILPYIFNFINLATYPKMLDGEIRKSAGKIREQFKRTLADFRLMFKDKIVLKAVVNSSLFSASHEATKDYLQAVLQTFALSLPILLFLSGDKRTAVVVGIVYFFIYLMTAYASRNSYKIVKRVGNLGRAINATLVLGALIIILAGVFYHINWLIISIVLFLLIYVLHNIRRPMNVGYIADRIKSRVMASGLSVESQIKTFIAAGLSILMGYLADALGVGMALTLIGFIVLISAPPFFVKE</sequence>
<feature type="transmembrane region" description="Helical" evidence="5">
    <location>
        <begin position="20"/>
        <end position="41"/>
    </location>
</feature>
<dbReference type="GO" id="GO:0016020">
    <property type="term" value="C:membrane"/>
    <property type="evidence" value="ECO:0007669"/>
    <property type="project" value="UniProtKB-SubCell"/>
</dbReference>
<gene>
    <name evidence="7" type="ordered locus">Aboo_0631</name>
</gene>
<comment type="subcellular location">
    <subcellularLocation>
        <location evidence="1">Membrane</location>
        <topology evidence="1">Multi-pass membrane protein</topology>
    </subcellularLocation>
</comment>
<dbReference type="PANTHER" id="PTHR23530:SF1">
    <property type="entry name" value="PERMEASE, MAJOR FACILITATOR SUPERFAMILY-RELATED"/>
    <property type="match status" value="1"/>
</dbReference>
<dbReference type="HOGENOM" id="CLU_035564_0_0_2"/>
<evidence type="ECO:0000256" key="2">
    <source>
        <dbReference type="ARBA" id="ARBA00022692"/>
    </source>
</evidence>
<evidence type="ECO:0000256" key="4">
    <source>
        <dbReference type="ARBA" id="ARBA00023136"/>
    </source>
</evidence>
<keyword evidence="4 5" id="KW-0472">Membrane</keyword>
<evidence type="ECO:0000256" key="3">
    <source>
        <dbReference type="ARBA" id="ARBA00022989"/>
    </source>
</evidence>
<name>D3TD07_ACIB4</name>
<proteinExistence type="predicted"/>
<dbReference type="PANTHER" id="PTHR23530">
    <property type="entry name" value="TRANSPORT PROTEIN-RELATED"/>
    <property type="match status" value="1"/>
</dbReference>
<evidence type="ECO:0000313" key="7">
    <source>
        <dbReference type="EMBL" id="ADD08442.1"/>
    </source>
</evidence>
<dbReference type="Gene3D" id="1.20.1250.20">
    <property type="entry name" value="MFS general substrate transporter like domains"/>
    <property type="match status" value="1"/>
</dbReference>
<evidence type="ECO:0000259" key="6">
    <source>
        <dbReference type="PROSITE" id="PS50850"/>
    </source>
</evidence>
<evidence type="ECO:0000313" key="8">
    <source>
        <dbReference type="Proteomes" id="UP000001400"/>
    </source>
</evidence>
<protein>
    <submittedName>
        <fullName evidence="7">Major facilitator superfamily MFS_1</fullName>
    </submittedName>
</protein>
<dbReference type="KEGG" id="abi:Aboo_0631"/>
<feature type="transmembrane region" description="Helical" evidence="5">
    <location>
        <begin position="352"/>
        <end position="374"/>
    </location>
</feature>
<dbReference type="Pfam" id="PF07690">
    <property type="entry name" value="MFS_1"/>
    <property type="match status" value="1"/>
</dbReference>
<accession>D3TD07</accession>
<feature type="transmembrane region" description="Helical" evidence="5">
    <location>
        <begin position="256"/>
        <end position="275"/>
    </location>
</feature>
<feature type="domain" description="Major facilitator superfamily (MFS) profile" evidence="6">
    <location>
        <begin position="1"/>
        <end position="402"/>
    </location>
</feature>
<dbReference type="InterPro" id="IPR020846">
    <property type="entry name" value="MFS_dom"/>
</dbReference>
<dbReference type="InterPro" id="IPR053160">
    <property type="entry name" value="MFS_DHA3_Transporter"/>
</dbReference>
<dbReference type="SUPFAM" id="SSF103473">
    <property type="entry name" value="MFS general substrate transporter"/>
    <property type="match status" value="1"/>
</dbReference>
<keyword evidence="2 5" id="KW-0812">Transmembrane</keyword>
<evidence type="ECO:0000256" key="5">
    <source>
        <dbReference type="SAM" id="Phobius"/>
    </source>
</evidence>
<dbReference type="InterPro" id="IPR005829">
    <property type="entry name" value="Sugar_transporter_CS"/>
</dbReference>